<dbReference type="PROSITE" id="PS50847">
    <property type="entry name" value="GRAM_POS_ANCHORING"/>
    <property type="match status" value="1"/>
</dbReference>
<dbReference type="PROSITE" id="PS51450">
    <property type="entry name" value="LRR"/>
    <property type="match status" value="3"/>
</dbReference>
<dbReference type="InterPro" id="IPR042229">
    <property type="entry name" value="Listeria/Bacterioides_rpt_sf"/>
</dbReference>
<keyword evidence="5 10" id="KW-0732">Signal</keyword>
<evidence type="ECO:0000256" key="5">
    <source>
        <dbReference type="ARBA" id="ARBA00022729"/>
    </source>
</evidence>
<dbReference type="Pfam" id="PF09479">
    <property type="entry name" value="Flg_new"/>
    <property type="match status" value="2"/>
</dbReference>
<dbReference type="PANTHER" id="PTHR46652">
    <property type="entry name" value="LEUCINE-RICH REPEAT AND IQ DOMAIN-CONTAINING PROTEIN 1-RELATED"/>
    <property type="match status" value="1"/>
</dbReference>
<evidence type="ECO:0000256" key="9">
    <source>
        <dbReference type="SAM" id="Phobius"/>
    </source>
</evidence>
<evidence type="ECO:0000256" key="4">
    <source>
        <dbReference type="ARBA" id="ARBA00022614"/>
    </source>
</evidence>
<feature type="signal peptide" evidence="10">
    <location>
        <begin position="1"/>
        <end position="28"/>
    </location>
</feature>
<keyword evidence="4" id="KW-0433">Leucine-rich repeat</keyword>
<gene>
    <name evidence="12" type="ORF">HPK16_14450</name>
</gene>
<comment type="subcellular location">
    <subcellularLocation>
        <location evidence="1">Secreted</location>
        <location evidence="1">Cell wall</location>
        <topology evidence="1">Peptidoglycan-anchor</topology>
    </subcellularLocation>
</comment>
<feature type="region of interest" description="Disordered" evidence="8">
    <location>
        <begin position="645"/>
        <end position="666"/>
    </location>
</feature>
<dbReference type="Proteomes" id="UP000548787">
    <property type="component" value="Unassembled WGS sequence"/>
</dbReference>
<reference evidence="12 13" key="2">
    <citation type="submission" date="2020-08" db="EMBL/GenBank/DDBJ databases">
        <title>Listeria ohnekaius sp. nov. and Listeria portnoyii sp. nov. isolated from non-agricultural and natural environments.</title>
        <authorList>
            <person name="Weller D."/>
            <person name="Belias A.M."/>
            <person name="Liao J."/>
            <person name="Guo S."/>
            <person name="Orsi R.H."/>
            <person name="Wiedmann M."/>
        </authorList>
    </citation>
    <scope>NUCLEOTIDE SEQUENCE [LARGE SCALE GENOMIC DNA]</scope>
    <source>
        <strain evidence="12 13">FSL W9-0585</strain>
    </source>
</reference>
<dbReference type="InterPro" id="IPR001611">
    <property type="entry name" value="Leu-rich_rpt"/>
</dbReference>
<feature type="transmembrane region" description="Helical" evidence="9">
    <location>
        <begin position="686"/>
        <end position="703"/>
    </location>
</feature>
<protein>
    <recommendedName>
        <fullName evidence="11">Gram-positive cocci surface proteins LPxTG domain-containing protein</fullName>
    </recommendedName>
</protein>
<organism evidence="12 13">
    <name type="scientific">Listeria rustica</name>
    <dbReference type="NCBI Taxonomy" id="2713503"/>
    <lineage>
        <taxon>Bacteria</taxon>
        <taxon>Bacillati</taxon>
        <taxon>Bacillota</taxon>
        <taxon>Bacilli</taxon>
        <taxon>Bacillales</taxon>
        <taxon>Listeriaceae</taxon>
        <taxon>Listeria</taxon>
    </lineage>
</organism>
<keyword evidence="6" id="KW-0677">Repeat</keyword>
<evidence type="ECO:0000313" key="12">
    <source>
        <dbReference type="EMBL" id="MBA3927536.1"/>
    </source>
</evidence>
<accession>A0A7W1T8N9</accession>
<sequence length="708" mass="79101">MKKNHKWLKITMCSLMVTLVAAPLSVFGADKKALTEKVLEITKYKKVNAEIVTTPDPSETKSFREWFADGRIAYAAAQALDSFTTWDVSYEELCTIKSLRILADGEIDFGGIENLPNLRALDFSGSTNISDLSALEIIPGLYGLNVDGCGITSLDFLKYFPKLGYLSIGNNAIQDLTPLKEVPELEFLYFQNIKVTDFSPIKNLTGLNQLSGDNNNLTTLDFMKKLVNLEYATLSYNKIEDLTPLKELVNLEYLNLEDNLVKDVSPLSGMLKLKNLVLRENQIIDMMPLKSITSLEKLNLLGNQITSVGSLGSLTNLKELVFTDNKITDASFVNDLPDTIQIGLQINRIMNISNVHRFEERTNLDFRYQVLAMPMQYGRKDGIVKVWNPSIDSGGKATTNIVPSSWPKVPSYYEMATNQVYFTNVTGSEELEFYFYDTTKRFTGRVNFSYLLASEKKVTFDAEDGSGSQEQLVYPGEVIVQPKKPMKTGYDFQGWFVADGNASGLWDFQQDKMPNKALTLRAGWKKSIYTVTYEGNGADPTSRLPEVASFSIGDSPVLIATGVEIQRKGYDFIAWNTAADGSGISYLQEESYEMLESMTLYAIWKKDIPSIITPPVKPIVPIKPIAPIKPIVPVRPVRPISPTIGKVTKGPKQLDTRIRKSKSSTNKASKSKVVTLPLTGDSIDPLIWYWGIFSVLGATIYLVRRKKN</sequence>
<evidence type="ECO:0000313" key="13">
    <source>
        <dbReference type="Proteomes" id="UP000548787"/>
    </source>
</evidence>
<proteinExistence type="predicted"/>
<keyword evidence="9" id="KW-1133">Transmembrane helix</keyword>
<dbReference type="EMBL" id="JABJVM010000020">
    <property type="protein sequence ID" value="MBA3927536.1"/>
    <property type="molecule type" value="Genomic_DNA"/>
</dbReference>
<dbReference type="InterPro" id="IPR019931">
    <property type="entry name" value="LPXTG_anchor"/>
</dbReference>
<dbReference type="InterPro" id="IPR032675">
    <property type="entry name" value="LRR_dom_sf"/>
</dbReference>
<feature type="domain" description="Gram-positive cocci surface proteins LPxTG" evidence="11">
    <location>
        <begin position="676"/>
        <end position="708"/>
    </location>
</feature>
<dbReference type="InterPro" id="IPR025875">
    <property type="entry name" value="Leu-rich_rpt_4"/>
</dbReference>
<dbReference type="RefSeq" id="WP_181677619.1">
    <property type="nucleotide sequence ID" value="NZ_JABJVM010000020.1"/>
</dbReference>
<dbReference type="PANTHER" id="PTHR46652:SF3">
    <property type="entry name" value="LEUCINE-RICH REPEAT-CONTAINING PROTEIN 9"/>
    <property type="match status" value="1"/>
</dbReference>
<dbReference type="Gene3D" id="2.60.40.4270">
    <property type="entry name" value="Listeria-Bacteroides repeat domain"/>
    <property type="match status" value="2"/>
</dbReference>
<dbReference type="AlphaFoldDB" id="A0A7W1T8N9"/>
<keyword evidence="2" id="KW-0134">Cell wall</keyword>
<dbReference type="Pfam" id="PF12799">
    <property type="entry name" value="LRR_4"/>
    <property type="match status" value="2"/>
</dbReference>
<comment type="caution">
    <text evidence="12">The sequence shown here is derived from an EMBL/GenBank/DDBJ whole genome shotgun (WGS) entry which is preliminary data.</text>
</comment>
<keyword evidence="9" id="KW-0472">Membrane</keyword>
<keyword evidence="3" id="KW-0964">Secreted</keyword>
<dbReference type="NCBIfam" id="TIGR02543">
    <property type="entry name" value="List_Bact_rpt"/>
    <property type="match status" value="1"/>
</dbReference>
<evidence type="ECO:0000256" key="7">
    <source>
        <dbReference type="ARBA" id="ARBA00023088"/>
    </source>
</evidence>
<evidence type="ECO:0000256" key="6">
    <source>
        <dbReference type="ARBA" id="ARBA00022737"/>
    </source>
</evidence>
<feature type="chain" id="PRO_5030624909" description="Gram-positive cocci surface proteins LPxTG domain-containing protein" evidence="10">
    <location>
        <begin position="29"/>
        <end position="708"/>
    </location>
</feature>
<evidence type="ECO:0000256" key="8">
    <source>
        <dbReference type="SAM" id="MobiDB-lite"/>
    </source>
</evidence>
<evidence type="ECO:0000256" key="2">
    <source>
        <dbReference type="ARBA" id="ARBA00022512"/>
    </source>
</evidence>
<keyword evidence="7" id="KW-0572">Peptidoglycan-anchor</keyword>
<name>A0A7W1T8N9_9LIST</name>
<evidence type="ECO:0000259" key="11">
    <source>
        <dbReference type="PROSITE" id="PS50847"/>
    </source>
</evidence>
<evidence type="ECO:0000256" key="3">
    <source>
        <dbReference type="ARBA" id="ARBA00022525"/>
    </source>
</evidence>
<reference evidence="12 13" key="1">
    <citation type="submission" date="2020-05" db="EMBL/GenBank/DDBJ databases">
        <authorList>
            <person name="Carlin C.R."/>
        </authorList>
    </citation>
    <scope>NUCLEOTIDE SEQUENCE [LARGE SCALE GENOMIC DNA]</scope>
    <source>
        <strain evidence="12 13">FSL W9-0585</strain>
    </source>
</reference>
<evidence type="ECO:0000256" key="1">
    <source>
        <dbReference type="ARBA" id="ARBA00004168"/>
    </source>
</evidence>
<dbReference type="InterPro" id="IPR013378">
    <property type="entry name" value="InlB-like_B-rpt"/>
</dbReference>
<dbReference type="InterPro" id="IPR050836">
    <property type="entry name" value="SDS22/Internalin_LRR"/>
</dbReference>
<dbReference type="Gene3D" id="3.80.10.10">
    <property type="entry name" value="Ribonuclease Inhibitor"/>
    <property type="match status" value="1"/>
</dbReference>
<keyword evidence="13" id="KW-1185">Reference proteome</keyword>
<dbReference type="SUPFAM" id="SSF52058">
    <property type="entry name" value="L domain-like"/>
    <property type="match status" value="1"/>
</dbReference>
<keyword evidence="9" id="KW-0812">Transmembrane</keyword>
<evidence type="ECO:0000256" key="10">
    <source>
        <dbReference type="SAM" id="SignalP"/>
    </source>
</evidence>